<proteinExistence type="predicted"/>
<dbReference type="RefSeq" id="WP_344419380.1">
    <property type="nucleotide sequence ID" value="NZ_BAAANN010000013.1"/>
</dbReference>
<dbReference type="Gene3D" id="3.10.450.50">
    <property type="match status" value="1"/>
</dbReference>
<sequence length="157" mass="17050">MAQQRIGALDGIGSIGYAATDEDRAGIEDWFRRYDELAEKVDLDGMADLAYFPLNLVTDGDERGAFAGQWTRQQYLEGMKAAMGSGEVSMDSTRTPVFLTDSLAVVITNASMTWDGQTQTVSYADVLVKTDGRWLFQTMIQGGWAAAMRDAEGGGVS</sequence>
<dbReference type="Proteomes" id="UP001501116">
    <property type="component" value="Unassembled WGS sequence"/>
</dbReference>
<evidence type="ECO:0008006" key="3">
    <source>
        <dbReference type="Google" id="ProtNLM"/>
    </source>
</evidence>
<name>A0ABN2R0P7_9PSEU</name>
<comment type="caution">
    <text evidence="1">The sequence shown here is derived from an EMBL/GenBank/DDBJ whole genome shotgun (WGS) entry which is preliminary data.</text>
</comment>
<keyword evidence="2" id="KW-1185">Reference proteome</keyword>
<reference evidence="1 2" key="1">
    <citation type="journal article" date="2019" name="Int. J. Syst. Evol. Microbiol.">
        <title>The Global Catalogue of Microorganisms (GCM) 10K type strain sequencing project: providing services to taxonomists for standard genome sequencing and annotation.</title>
        <authorList>
            <consortium name="The Broad Institute Genomics Platform"/>
            <consortium name="The Broad Institute Genome Sequencing Center for Infectious Disease"/>
            <person name="Wu L."/>
            <person name="Ma J."/>
        </authorList>
    </citation>
    <scope>NUCLEOTIDE SEQUENCE [LARGE SCALE GENOMIC DNA]</scope>
    <source>
        <strain evidence="1 2">JCM 14545</strain>
    </source>
</reference>
<accession>A0ABN2R0P7</accession>
<evidence type="ECO:0000313" key="2">
    <source>
        <dbReference type="Proteomes" id="UP001501116"/>
    </source>
</evidence>
<protein>
    <recommendedName>
        <fullName evidence="3">SnoaL-like domain-containing protein</fullName>
    </recommendedName>
</protein>
<evidence type="ECO:0000313" key="1">
    <source>
        <dbReference type="EMBL" id="GAA1961475.1"/>
    </source>
</evidence>
<dbReference type="SUPFAM" id="SSF54427">
    <property type="entry name" value="NTF2-like"/>
    <property type="match status" value="1"/>
</dbReference>
<dbReference type="EMBL" id="BAAANN010000013">
    <property type="protein sequence ID" value="GAA1961475.1"/>
    <property type="molecule type" value="Genomic_DNA"/>
</dbReference>
<dbReference type="InterPro" id="IPR032710">
    <property type="entry name" value="NTF2-like_dom_sf"/>
</dbReference>
<gene>
    <name evidence="1" type="ORF">GCM10009754_35550</name>
</gene>
<organism evidence="1 2">
    <name type="scientific">Amycolatopsis minnesotensis</name>
    <dbReference type="NCBI Taxonomy" id="337894"/>
    <lineage>
        <taxon>Bacteria</taxon>
        <taxon>Bacillati</taxon>
        <taxon>Actinomycetota</taxon>
        <taxon>Actinomycetes</taxon>
        <taxon>Pseudonocardiales</taxon>
        <taxon>Pseudonocardiaceae</taxon>
        <taxon>Amycolatopsis</taxon>
    </lineage>
</organism>